<dbReference type="InterPro" id="IPR039461">
    <property type="entry name" value="Peptidase_M49"/>
</dbReference>
<evidence type="ECO:0000256" key="3">
    <source>
        <dbReference type="SAM" id="SignalP"/>
    </source>
</evidence>
<keyword evidence="2" id="KW-0378">Hydrolase</keyword>
<feature type="chain" id="PRO_5011715742" evidence="3">
    <location>
        <begin position="24"/>
        <end position="712"/>
    </location>
</feature>
<protein>
    <submittedName>
        <fullName evidence="4">Dipeptidyl-peptidase-3</fullName>
    </submittedName>
</protein>
<dbReference type="EMBL" id="FOLE01000010">
    <property type="protein sequence ID" value="SFC84381.1"/>
    <property type="molecule type" value="Genomic_DNA"/>
</dbReference>
<gene>
    <name evidence="4" type="ORF">SAMN05421780_110177</name>
</gene>
<reference evidence="4 5" key="1">
    <citation type="submission" date="2016-10" db="EMBL/GenBank/DDBJ databases">
        <authorList>
            <person name="de Groot N.N."/>
        </authorList>
    </citation>
    <scope>NUCLEOTIDE SEQUENCE [LARGE SCALE GENOMIC DNA]</scope>
    <source>
        <strain evidence="4 5">DSM 6793</strain>
    </source>
</reference>
<dbReference type="GO" id="GO:0016787">
    <property type="term" value="F:hydrolase activity"/>
    <property type="evidence" value="ECO:0007669"/>
    <property type="project" value="UniProtKB-KW"/>
</dbReference>
<evidence type="ECO:0000313" key="4">
    <source>
        <dbReference type="EMBL" id="SFC84381.1"/>
    </source>
</evidence>
<dbReference type="STRING" id="927664.SAMN05421780_110177"/>
<dbReference type="Proteomes" id="UP000199514">
    <property type="component" value="Unassembled WGS sequence"/>
</dbReference>
<proteinExistence type="predicted"/>
<dbReference type="Pfam" id="PF03571">
    <property type="entry name" value="Peptidase_M49"/>
    <property type="match status" value="2"/>
</dbReference>
<keyword evidence="5" id="KW-1185">Reference proteome</keyword>
<dbReference type="OrthoDB" id="9812747at2"/>
<keyword evidence="3" id="KW-0732">Signal</keyword>
<accession>A0A1I1MFW9</accession>
<evidence type="ECO:0000256" key="2">
    <source>
        <dbReference type="ARBA" id="ARBA00022801"/>
    </source>
</evidence>
<dbReference type="PANTHER" id="PTHR23422:SF11">
    <property type="entry name" value="DIPEPTIDYL PEPTIDASE 3"/>
    <property type="match status" value="1"/>
</dbReference>
<dbReference type="PANTHER" id="PTHR23422">
    <property type="entry name" value="DIPEPTIDYL PEPTIDASE III-RELATED"/>
    <property type="match status" value="1"/>
</dbReference>
<organism evidence="4 5">
    <name type="scientific">Flexibacter flexilis DSM 6793</name>
    <dbReference type="NCBI Taxonomy" id="927664"/>
    <lineage>
        <taxon>Bacteria</taxon>
        <taxon>Pseudomonadati</taxon>
        <taxon>Bacteroidota</taxon>
        <taxon>Cytophagia</taxon>
        <taxon>Cytophagales</taxon>
        <taxon>Flexibacteraceae</taxon>
        <taxon>Flexibacter</taxon>
    </lineage>
</organism>
<evidence type="ECO:0000313" key="5">
    <source>
        <dbReference type="Proteomes" id="UP000199514"/>
    </source>
</evidence>
<dbReference type="AlphaFoldDB" id="A0A1I1MFW9"/>
<dbReference type="RefSeq" id="WP_091515392.1">
    <property type="nucleotide sequence ID" value="NZ_FOLE01000010.1"/>
</dbReference>
<sequence length="712" mass="80157">MKKNNLAFSLILSSLALSGVAQVQKPTRIKGLSVTTAAPDPAAEAKKTASTQVKEGEFEYVADQFADLQVLRYQVPGFETLTPKQKEMAYYLSQAALSGRDMVYDQNYKHNLRIRRMLEAVVAHYPGDRKEKNFQLFMTYAKRVWFSNGIHHHYSTKKIMPEFKPDYFAEVLVKTSAKAKLPTRKGQSVEQLVEELTPIIFEEKVDAKRVNQENGADLIASSANNFYEGLKQEQVEAYYKKLASEDKNPSEPVSYGLNSKMVMGKDGKVTEKVWKVGGMYSKAIEKMVFWIEKAIPLAENAAQKQALTLLVKFYKTGDLKAWDDYNIAWVKDTDSRIDFVNGFIEVYGDALGYKATYESVLSIKDLDATKRIAAIGADAQWFEDNSPIQKEHKKEKVTGISAKVITVVTESGDGAPATPIGINLPNANWIRQKHGSKSVSLGNIVAAYDHVKSSGKTLDEFAFSQEEIDRAKKFGVLAGYLHTDMHEVIGHASGQINKGVGTPKETLKSYASTLEEARADLVALYYLMDEHLVKLGVMPSVEVGQTEYDGYIRNGMMLQLNRLDVGEQLEEAHMRNRQLVASWAFEQGRGEVITREQKDGKTFFVVKDYNALRKIFGKLLAEIQRITSEGDYEAGKKLVETYGVKVDEKLHKEIRERYAKLNSVPYSGFIQPKLVAVKQGEKIVDVKVEYPNNFVEQMLDYGKNYSFLPDEN</sequence>
<evidence type="ECO:0000256" key="1">
    <source>
        <dbReference type="ARBA" id="ARBA00022723"/>
    </source>
</evidence>
<name>A0A1I1MFW9_9BACT</name>
<dbReference type="GO" id="GO:0046872">
    <property type="term" value="F:metal ion binding"/>
    <property type="evidence" value="ECO:0007669"/>
    <property type="project" value="UniProtKB-KW"/>
</dbReference>
<dbReference type="Gene3D" id="3.30.540.30">
    <property type="match status" value="2"/>
</dbReference>
<feature type="signal peptide" evidence="3">
    <location>
        <begin position="1"/>
        <end position="23"/>
    </location>
</feature>
<keyword evidence="1" id="KW-0479">Metal-binding</keyword>